<keyword evidence="3" id="KW-1185">Reference proteome</keyword>
<evidence type="ECO:0000313" key="2">
    <source>
        <dbReference type="EnsemblPlants" id="ORUFI12G11810.2"/>
    </source>
</evidence>
<feature type="region of interest" description="Disordered" evidence="1">
    <location>
        <begin position="87"/>
        <end position="170"/>
    </location>
</feature>
<feature type="compositionally biased region" description="Polar residues" evidence="1">
    <location>
        <begin position="13"/>
        <end position="23"/>
    </location>
</feature>
<dbReference type="Proteomes" id="UP000008022">
    <property type="component" value="Unassembled WGS sequence"/>
</dbReference>
<evidence type="ECO:0000313" key="3">
    <source>
        <dbReference type="Proteomes" id="UP000008022"/>
    </source>
</evidence>
<dbReference type="EnsemblPlants" id="ORUFI12G11810.2">
    <property type="protein sequence ID" value="ORUFI12G11810.2"/>
    <property type="gene ID" value="ORUFI12G11810"/>
</dbReference>
<feature type="region of interest" description="Disordered" evidence="1">
    <location>
        <begin position="13"/>
        <end position="51"/>
    </location>
</feature>
<accession>A0A0E0RGT2</accession>
<organism evidence="2 3">
    <name type="scientific">Oryza rufipogon</name>
    <name type="common">Brownbeard rice</name>
    <name type="synonym">Asian wild rice</name>
    <dbReference type="NCBI Taxonomy" id="4529"/>
    <lineage>
        <taxon>Eukaryota</taxon>
        <taxon>Viridiplantae</taxon>
        <taxon>Streptophyta</taxon>
        <taxon>Embryophyta</taxon>
        <taxon>Tracheophyta</taxon>
        <taxon>Spermatophyta</taxon>
        <taxon>Magnoliopsida</taxon>
        <taxon>Liliopsida</taxon>
        <taxon>Poales</taxon>
        <taxon>Poaceae</taxon>
        <taxon>BOP clade</taxon>
        <taxon>Oryzoideae</taxon>
        <taxon>Oryzeae</taxon>
        <taxon>Oryzinae</taxon>
        <taxon>Oryza</taxon>
    </lineage>
</organism>
<dbReference type="Gramene" id="ORUFI12G11810.2">
    <property type="protein sequence ID" value="ORUFI12G11810.2"/>
    <property type="gene ID" value="ORUFI12G11810"/>
</dbReference>
<protein>
    <submittedName>
        <fullName evidence="2">Uncharacterized protein</fullName>
    </submittedName>
</protein>
<dbReference type="AlphaFoldDB" id="A0A0E0RGT2"/>
<sequence length="256" mass="27626">MFTSSFLIERSGFSRSNPTSQIAPTISSHGHTTSSPHPSLPSFTPPNRAPRSKSLLPIRFLTHNLALPLSRSTAVVSTRHWGHRLRLASPPPISSPPKPSCAATGALSTTPPVKSASIPRALPPAPSPPCRHQFVDPSRAATGFHPTASQVSSATPRTPRHRRSSSPPANKPVICLLRRQSPPKVKLKDERTYGLVWVLETGGVAEKLMMNVVFFMGDGDLVVLVVGKIALVLSNMLYEDMKAGPNRVLVVYDQTS</sequence>
<proteinExistence type="predicted"/>
<feature type="compositionally biased region" description="Low complexity" evidence="1">
    <location>
        <begin position="24"/>
        <end position="42"/>
    </location>
</feature>
<reference evidence="2" key="2">
    <citation type="submission" date="2015-06" db="UniProtKB">
        <authorList>
            <consortium name="EnsemblPlants"/>
        </authorList>
    </citation>
    <scope>IDENTIFICATION</scope>
</reference>
<name>A0A0E0RGT2_ORYRU</name>
<reference evidence="3" key="1">
    <citation type="submission" date="2013-06" db="EMBL/GenBank/DDBJ databases">
        <authorList>
            <person name="Zhao Q."/>
        </authorList>
    </citation>
    <scope>NUCLEOTIDE SEQUENCE</scope>
    <source>
        <strain evidence="3">cv. W1943</strain>
    </source>
</reference>
<evidence type="ECO:0000256" key="1">
    <source>
        <dbReference type="SAM" id="MobiDB-lite"/>
    </source>
</evidence>
<feature type="compositionally biased region" description="Pro residues" evidence="1">
    <location>
        <begin position="89"/>
        <end position="99"/>
    </location>
</feature>